<evidence type="ECO:0008006" key="2">
    <source>
        <dbReference type="Google" id="ProtNLM"/>
    </source>
</evidence>
<proteinExistence type="predicted"/>
<dbReference type="EMBL" id="OC319034">
    <property type="protein sequence ID" value="CAD7404051.1"/>
    <property type="molecule type" value="Genomic_DNA"/>
</dbReference>
<reference evidence="1" key="1">
    <citation type="submission" date="2020-11" db="EMBL/GenBank/DDBJ databases">
        <authorList>
            <person name="Tran Van P."/>
        </authorList>
    </citation>
    <scope>NUCLEOTIDE SEQUENCE</scope>
</reference>
<organism evidence="1">
    <name type="scientific">Timema cristinae</name>
    <name type="common">Walking stick</name>
    <dbReference type="NCBI Taxonomy" id="61476"/>
    <lineage>
        <taxon>Eukaryota</taxon>
        <taxon>Metazoa</taxon>
        <taxon>Ecdysozoa</taxon>
        <taxon>Arthropoda</taxon>
        <taxon>Hexapoda</taxon>
        <taxon>Insecta</taxon>
        <taxon>Pterygota</taxon>
        <taxon>Neoptera</taxon>
        <taxon>Polyneoptera</taxon>
        <taxon>Phasmatodea</taxon>
        <taxon>Timematodea</taxon>
        <taxon>Timematoidea</taxon>
        <taxon>Timematidae</taxon>
        <taxon>Timema</taxon>
    </lineage>
</organism>
<dbReference type="Gene3D" id="3.60.10.10">
    <property type="entry name" value="Endonuclease/exonuclease/phosphatase"/>
    <property type="match status" value="1"/>
</dbReference>
<gene>
    <name evidence="1" type="ORF">TCEB3V08_LOCUS7304</name>
</gene>
<evidence type="ECO:0000313" key="1">
    <source>
        <dbReference type="EMBL" id="CAD7404051.1"/>
    </source>
</evidence>
<name>A0A7R9H0Y9_TIMCR</name>
<dbReference type="InterPro" id="IPR036691">
    <property type="entry name" value="Endo/exonu/phosph_ase_sf"/>
</dbReference>
<dbReference type="SUPFAM" id="SSF56219">
    <property type="entry name" value="DNase I-like"/>
    <property type="match status" value="1"/>
</dbReference>
<accession>A0A7R9H0Y9</accession>
<protein>
    <recommendedName>
        <fullName evidence="2">Reverse transcriptase</fullName>
    </recommendedName>
</protein>
<sequence length="626" mass="71529">MKECSTPWRIKTPLVVVTNATQYNKDIKLLNNGLQDDYKVYCIAQGIKVVTTSFRDYSVLLKLFKQNTLEHFTYVLPKHKPFKAVLKGLNARMPCSDIKEEMEDRRFTLTDVRQLYSKSSLKSVTSRTLPIFVCTFAWTEEMQPNSSGMVTDQGRGVEESLNILFWNGNGIAQQEHKFRQLLGTYGVDVALICETHLSEQKKMRFYDYEFHRKYRTVDRGGGTAVLVRSNLVHYQTILPAMDYVESTSIAIPKGQKEIVFTAAYRSPLVPLTVDDLDRLTRVSNQASWTLAGLAETKNCTFLATKESMFYPSNYRILPDDLDVVLTDLDMLPEELETLNELDSDHLPVFGRIALKTNQKLSYVRRKITKSDWDEYRQVLTDAVPLNLEVNSPDEVDSSITLLTATLLEAYRETTVFETGPVLLKRDNLEISYLISRKREARRQWKHYWDPRHHAEYSRLRALVTRQLQGTKGKAGTTVIHGRRGLEYRGEAKAEAIVESFEDQFKANSEPQDEEFTRTVKRAVRVYLADPVIELPPPITRNEVTHQIDGKRSPLNSISAGVPQGSEHSRFLYTVYVADIPIDPMIKTQLFADDNLFYIANRNVNVRSSPPAVVTWTSLAVGWKNGG</sequence>
<dbReference type="AlphaFoldDB" id="A0A7R9H0Y9"/>